<evidence type="ECO:0000256" key="7">
    <source>
        <dbReference type="ARBA" id="ARBA00023004"/>
    </source>
</evidence>
<evidence type="ECO:0000256" key="6">
    <source>
        <dbReference type="ARBA" id="ARBA00023002"/>
    </source>
</evidence>
<dbReference type="Proteomes" id="UP000319980">
    <property type="component" value="Unassembled WGS sequence"/>
</dbReference>
<dbReference type="GO" id="GO:0140097">
    <property type="term" value="F:catalytic activity, acting on DNA"/>
    <property type="evidence" value="ECO:0007669"/>
    <property type="project" value="UniProtKB-ARBA"/>
</dbReference>
<keyword evidence="11" id="KW-1185">Reference proteome</keyword>
<keyword evidence="2" id="KW-0479">Metal-binding</keyword>
<dbReference type="AlphaFoldDB" id="A0A5C5U5R0"/>
<dbReference type="InterPro" id="IPR032854">
    <property type="entry name" value="ALKBH3"/>
</dbReference>
<dbReference type="SUPFAM" id="SSF51197">
    <property type="entry name" value="Clavaminate synthase-like"/>
    <property type="match status" value="1"/>
</dbReference>
<dbReference type="PANTHER" id="PTHR31212">
    <property type="entry name" value="ALPHA-KETOGLUTARATE-DEPENDENT DIOXYGENASE ALKB HOMOLOG 3"/>
    <property type="match status" value="1"/>
</dbReference>
<gene>
    <name evidence="10" type="ORF">FQY83_07550</name>
</gene>
<evidence type="ECO:0000313" key="11">
    <source>
        <dbReference type="Proteomes" id="UP000319980"/>
    </source>
</evidence>
<dbReference type="InterPro" id="IPR005123">
    <property type="entry name" value="Oxoglu/Fe-dep_dioxygenase_dom"/>
</dbReference>
<dbReference type="InterPro" id="IPR037151">
    <property type="entry name" value="AlkB-like_sf"/>
</dbReference>
<evidence type="ECO:0000256" key="5">
    <source>
        <dbReference type="ARBA" id="ARBA00022964"/>
    </source>
</evidence>
<reference evidence="10 11" key="1">
    <citation type="journal article" date="2008" name="Int. J. Syst. Evol. Microbiol.">
        <title>Luteimonas marina sp. nov., isolated from seawater.</title>
        <authorList>
            <person name="Baik K.S."/>
            <person name="Park S.C."/>
            <person name="Kim M.S."/>
            <person name="Kim E.M."/>
            <person name="Park C."/>
            <person name="Chun J."/>
            <person name="Seong C.N."/>
        </authorList>
    </citation>
    <scope>NUCLEOTIDE SEQUENCE [LARGE SCALE GENOMIC DNA]</scope>
    <source>
        <strain evidence="10 11">FR1330</strain>
    </source>
</reference>
<proteinExistence type="predicted"/>
<evidence type="ECO:0000256" key="2">
    <source>
        <dbReference type="ARBA" id="ARBA00022723"/>
    </source>
</evidence>
<keyword evidence="6" id="KW-0560">Oxidoreductase</keyword>
<dbReference type="Gene3D" id="2.60.120.590">
    <property type="entry name" value="Alpha-ketoglutarate-dependent dioxygenase AlkB-like"/>
    <property type="match status" value="1"/>
</dbReference>
<dbReference type="Pfam" id="PF13532">
    <property type="entry name" value="2OG-FeII_Oxy_2"/>
    <property type="match status" value="1"/>
</dbReference>
<comment type="caution">
    <text evidence="10">The sequence shown here is derived from an EMBL/GenBank/DDBJ whole genome shotgun (WGS) entry which is preliminary data.</text>
</comment>
<dbReference type="GO" id="GO:0032451">
    <property type="term" value="F:demethylase activity"/>
    <property type="evidence" value="ECO:0007669"/>
    <property type="project" value="UniProtKB-ARBA"/>
</dbReference>
<dbReference type="FunFam" id="2.60.120.590:FF:000004">
    <property type="entry name" value="DNA oxidative demethylase ALKBH2"/>
    <property type="match status" value="1"/>
</dbReference>
<accession>A0A5C5U5R0</accession>
<dbReference type="GO" id="GO:0051213">
    <property type="term" value="F:dioxygenase activity"/>
    <property type="evidence" value="ECO:0007669"/>
    <property type="project" value="UniProtKB-KW"/>
</dbReference>
<dbReference type="GO" id="GO:0006307">
    <property type="term" value="P:DNA alkylation repair"/>
    <property type="evidence" value="ECO:0007669"/>
    <property type="project" value="InterPro"/>
</dbReference>
<dbReference type="RefSeq" id="WP_146386717.1">
    <property type="nucleotide sequence ID" value="NZ_VOHK01000003.1"/>
</dbReference>
<keyword evidence="8" id="KW-0234">DNA repair</keyword>
<dbReference type="EMBL" id="VOHK01000003">
    <property type="protein sequence ID" value="TWT21208.1"/>
    <property type="molecule type" value="Genomic_DNA"/>
</dbReference>
<keyword evidence="7" id="KW-0408">Iron</keyword>
<keyword evidence="4" id="KW-0460">Magnesium</keyword>
<evidence type="ECO:0000259" key="9">
    <source>
        <dbReference type="PROSITE" id="PS51471"/>
    </source>
</evidence>
<evidence type="ECO:0000256" key="1">
    <source>
        <dbReference type="ARBA" id="ARBA00001954"/>
    </source>
</evidence>
<evidence type="ECO:0000313" key="10">
    <source>
        <dbReference type="EMBL" id="TWT21208.1"/>
    </source>
</evidence>
<dbReference type="InterPro" id="IPR027450">
    <property type="entry name" value="AlkB-like"/>
</dbReference>
<sequence>MRMETVGEAPDAADLMLVRDWLDPGSASALVERLLHELPWQVHRVRLFGREVDSPRLSCWMGDPGAAYRYSGVRHEPHAWAEALLPIRDRLVRETGVAFNSALANLYRDGRDCMGWHSDDEPELGERPMIASLSLGAARRFVLKHRRDPGRKLAFELTNGSLLVMRGDTQEAYRHALPRTAKPVGPRINLTFRRILPDPRAITENAGSRTSKASP</sequence>
<protein>
    <submittedName>
        <fullName evidence="10">Alpha-ketoglutarate-dependent dioxygenase AlkB</fullName>
    </submittedName>
</protein>
<dbReference type="OrthoDB" id="190276at2"/>
<evidence type="ECO:0000256" key="8">
    <source>
        <dbReference type="ARBA" id="ARBA00023204"/>
    </source>
</evidence>
<evidence type="ECO:0000256" key="4">
    <source>
        <dbReference type="ARBA" id="ARBA00022842"/>
    </source>
</evidence>
<dbReference type="GO" id="GO:0046872">
    <property type="term" value="F:metal ion binding"/>
    <property type="evidence" value="ECO:0007669"/>
    <property type="project" value="UniProtKB-KW"/>
</dbReference>
<name>A0A5C5U5R0_9GAMM</name>
<organism evidence="10 11">
    <name type="scientific">Luteimonas marina</name>
    <dbReference type="NCBI Taxonomy" id="488485"/>
    <lineage>
        <taxon>Bacteria</taxon>
        <taxon>Pseudomonadati</taxon>
        <taxon>Pseudomonadota</taxon>
        <taxon>Gammaproteobacteria</taxon>
        <taxon>Lysobacterales</taxon>
        <taxon>Lysobacteraceae</taxon>
        <taxon>Luteimonas</taxon>
    </lineage>
</organism>
<evidence type="ECO:0000256" key="3">
    <source>
        <dbReference type="ARBA" id="ARBA00022763"/>
    </source>
</evidence>
<dbReference type="PROSITE" id="PS51471">
    <property type="entry name" value="FE2OG_OXY"/>
    <property type="match status" value="1"/>
</dbReference>
<keyword evidence="3" id="KW-0227">DNA damage</keyword>
<dbReference type="GO" id="GO:0016705">
    <property type="term" value="F:oxidoreductase activity, acting on paired donors, with incorporation or reduction of molecular oxygen"/>
    <property type="evidence" value="ECO:0007669"/>
    <property type="project" value="UniProtKB-ARBA"/>
</dbReference>
<dbReference type="GO" id="GO:0016787">
    <property type="term" value="F:hydrolase activity"/>
    <property type="evidence" value="ECO:0007669"/>
    <property type="project" value="UniProtKB-ARBA"/>
</dbReference>
<keyword evidence="5 10" id="KW-0223">Dioxygenase</keyword>
<comment type="cofactor">
    <cofactor evidence="1">
        <name>Fe(2+)</name>
        <dbReference type="ChEBI" id="CHEBI:29033"/>
    </cofactor>
</comment>
<dbReference type="PANTHER" id="PTHR31212:SF4">
    <property type="entry name" value="ALPHA-KETOGLUTARATE-DEPENDENT DIOXYGENASE ALKB HOMOLOG 3"/>
    <property type="match status" value="1"/>
</dbReference>
<feature type="domain" description="Fe2OG dioxygenase" evidence="9">
    <location>
        <begin position="98"/>
        <end position="196"/>
    </location>
</feature>